<comment type="caution">
    <text evidence="1">The sequence shown here is derived from an EMBL/GenBank/DDBJ whole genome shotgun (WGS) entry which is preliminary data.</text>
</comment>
<dbReference type="Proteomes" id="UP000004259">
    <property type="component" value="Unassembled WGS sequence"/>
</dbReference>
<dbReference type="STRING" id="246199.CUS_5056"/>
<dbReference type="OrthoDB" id="9814277at2"/>
<gene>
    <name evidence="1" type="ORF">CUS_5056</name>
</gene>
<sequence length="415" mass="48661">MAGFSELIKNFEKTRDYVRDFFIYGYKVRNDFDKKSARTYDDEKRRVESWLGDYLVYDDSVRGKQVAISVDSDKIAENPLYQAFYTRSFTDNDIRLHFLLLDIMCDGEQYTARQLTDMLYEGFQFSLDEQTVRNKLKEYEEEGIMLSEKRGRSVFFRLSGDFAEDWLDSEGLIDAVSFFSETQEFGLVGNSILKMLGLKNQLFFMKHYYIVHALEDEVMLTVLDAMEKHRTITIKSFSRIREEKGEIAAVPLQVLSSVQTGRRFLAAWLPESGRFFSFRLDYMPMPKVGGVFEEFDDVMARYRKIIKRSFGVSLYEVEGAEPLRLVISADEEKEQFIVERLRREKRCGTLEKTGENEFTVTLDVCDPNEAMKWVKTFIGRIKRIEGGTEGIRRRFYSDIERMYQLYGGDSDEDIQ</sequence>
<dbReference type="RefSeq" id="WP_002850320.1">
    <property type="nucleotide sequence ID" value="NZ_ADKM02000089.1"/>
</dbReference>
<evidence type="ECO:0000313" key="2">
    <source>
        <dbReference type="Proteomes" id="UP000004259"/>
    </source>
</evidence>
<dbReference type="AlphaFoldDB" id="E9SDA3"/>
<dbReference type="EMBL" id="ADKM02000089">
    <property type="protein sequence ID" value="EGC02728.1"/>
    <property type="molecule type" value="Genomic_DNA"/>
</dbReference>
<reference evidence="1 2" key="1">
    <citation type="submission" date="2011-02" db="EMBL/GenBank/DDBJ databases">
        <authorList>
            <person name="Nelson K.E."/>
            <person name="Sutton G."/>
            <person name="Torralba M."/>
            <person name="Durkin S."/>
            <person name="Harkins D."/>
            <person name="Montgomery R."/>
            <person name="Ziemer C."/>
            <person name="Klaassens E."/>
            <person name="Ocuiv P."/>
            <person name="Morrison M."/>
        </authorList>
    </citation>
    <scope>NUCLEOTIDE SEQUENCE [LARGE SCALE GENOMIC DNA]</scope>
    <source>
        <strain evidence="1 2">8</strain>
    </source>
</reference>
<name>E9SDA3_RUMAL</name>
<accession>E9SDA3</accession>
<protein>
    <submittedName>
        <fullName evidence="1">Uncharacterized protein</fullName>
    </submittedName>
</protein>
<organism evidence="1 2">
    <name type="scientific">Ruminococcus albus 8</name>
    <dbReference type="NCBI Taxonomy" id="246199"/>
    <lineage>
        <taxon>Bacteria</taxon>
        <taxon>Bacillati</taxon>
        <taxon>Bacillota</taxon>
        <taxon>Clostridia</taxon>
        <taxon>Eubacteriales</taxon>
        <taxon>Oscillospiraceae</taxon>
        <taxon>Ruminococcus</taxon>
    </lineage>
</organism>
<dbReference type="eggNOG" id="COG2378">
    <property type="taxonomic scope" value="Bacteria"/>
</dbReference>
<keyword evidence="2" id="KW-1185">Reference proteome</keyword>
<proteinExistence type="predicted"/>
<evidence type="ECO:0000313" key="1">
    <source>
        <dbReference type="EMBL" id="EGC02728.1"/>
    </source>
</evidence>